<reference evidence="1" key="1">
    <citation type="submission" date="2014-12" db="EMBL/GenBank/DDBJ databases">
        <authorList>
            <person name="Huang H.-H."/>
            <person name="Chen S.-C."/>
            <person name="Lai M.-C."/>
        </authorList>
    </citation>
    <scope>NUCLEOTIDE SEQUENCE</scope>
    <source>
        <strain evidence="1">K1F9705b</strain>
    </source>
</reference>
<proteinExistence type="predicted"/>
<name>A0A8J7WBH1_9EURY</name>
<protein>
    <submittedName>
        <fullName evidence="1">Uncharacterized protein</fullName>
    </submittedName>
</protein>
<sequence length="231" mass="26132">MESFATEEMAYQQSTSISEITPQTIARHSQTEMIQARFDTLCRSHPSTSARVRHPLPPQKRRYRATFSLTPALAEPLELYRRNGGNASALASRLLSLYFEGEIRVDDDSARFSFREAKIEEEQAELNRLSALVTSAHQRQEEQKKKEGAIQEERRRLIRTEFADAAGNPRSWRTDLRIDGFDPNAVIRSRAESLSDRLVVPVSGVIEMIAEEIPGLLAVKGDGVDMAFRKN</sequence>
<evidence type="ECO:0000313" key="2">
    <source>
        <dbReference type="Proteomes" id="UP000730161"/>
    </source>
</evidence>
<comment type="caution">
    <text evidence="1">The sequence shown here is derived from an EMBL/GenBank/DDBJ whole genome shotgun (WGS) entry which is preliminary data.</text>
</comment>
<organism evidence="1 2">
    <name type="scientific">Methanocalculus chunghsingensis</name>
    <dbReference type="NCBI Taxonomy" id="156457"/>
    <lineage>
        <taxon>Archaea</taxon>
        <taxon>Methanobacteriati</taxon>
        <taxon>Methanobacteriota</taxon>
        <taxon>Stenosarchaea group</taxon>
        <taxon>Methanomicrobia</taxon>
        <taxon>Methanomicrobiales</taxon>
        <taxon>Methanocalculaceae</taxon>
        <taxon>Methanocalculus</taxon>
    </lineage>
</organism>
<dbReference type="RefSeq" id="WP_211531627.1">
    <property type="nucleotide sequence ID" value="NZ_JWHL01000022.1"/>
</dbReference>
<keyword evidence="2" id="KW-1185">Reference proteome</keyword>
<dbReference type="Proteomes" id="UP000730161">
    <property type="component" value="Unassembled WGS sequence"/>
</dbReference>
<dbReference type="AlphaFoldDB" id="A0A8J7WBH1"/>
<evidence type="ECO:0000313" key="1">
    <source>
        <dbReference type="EMBL" id="MBR1369872.1"/>
    </source>
</evidence>
<gene>
    <name evidence="1" type="ORF">RJ53_10440</name>
</gene>
<dbReference type="EMBL" id="JWHL01000022">
    <property type="protein sequence ID" value="MBR1369872.1"/>
    <property type="molecule type" value="Genomic_DNA"/>
</dbReference>
<accession>A0A8J7WBH1</accession>